<accession>A0A511R8C4</accession>
<dbReference type="FunFam" id="3.40.50.1820:FF:000117">
    <property type="entry name" value="Monoglyceride lipase, putative"/>
    <property type="match status" value="1"/>
</dbReference>
<name>A0A511R8C4_9DEIN</name>
<sequence>MQTLEGYFVSFGAEKIFYRGWRPAKAKAVLQVTHGFGEHSGRYEGLAQYLGSLGYAVYAQDLRGHGRSTGQRGHIESWLDYWYDLTLFRSQLEALEPRLPIFLYGHSMGSLVVLDYLVKQPPDLRGAIVSGVLLEPGQPAQPLLVAIARLLSRFWPQAPLRLNLDINALSRDSATVQAYRSDPLVHNRVSARWGTEVLQTIETVKAQVKSIRDPLLILHGEADAINRVEGARWLFREASTTDKELRVYPGSFHEPHNDLNKGQVLQDIAEWLERHL</sequence>
<dbReference type="InterPro" id="IPR000073">
    <property type="entry name" value="AB_hydrolase_1"/>
</dbReference>
<evidence type="ECO:0000256" key="1">
    <source>
        <dbReference type="ARBA" id="ARBA00001613"/>
    </source>
</evidence>
<evidence type="ECO:0000259" key="5">
    <source>
        <dbReference type="Pfam" id="PF12146"/>
    </source>
</evidence>
<dbReference type="RefSeq" id="WP_119341109.1">
    <property type="nucleotide sequence ID" value="NZ_BJXL01000192.1"/>
</dbReference>
<comment type="catalytic activity">
    <reaction evidence="1">
        <text>Hydrolyzes glycerol monoesters of long-chain fatty acids.</text>
        <dbReference type="EC" id="3.1.1.23"/>
    </reaction>
</comment>
<dbReference type="SUPFAM" id="SSF53474">
    <property type="entry name" value="alpha/beta-Hydrolases"/>
    <property type="match status" value="1"/>
</dbReference>
<organism evidence="6 7">
    <name type="scientific">Meiothermus hypogaeus NBRC 106114</name>
    <dbReference type="NCBI Taxonomy" id="1227553"/>
    <lineage>
        <taxon>Bacteria</taxon>
        <taxon>Thermotogati</taxon>
        <taxon>Deinococcota</taxon>
        <taxon>Deinococci</taxon>
        <taxon>Thermales</taxon>
        <taxon>Thermaceae</taxon>
        <taxon>Meiothermus</taxon>
    </lineage>
</organism>
<gene>
    <name evidence="6" type="ORF">MHY01S_33720</name>
</gene>
<dbReference type="InterPro" id="IPR029058">
    <property type="entry name" value="AB_hydrolase_fold"/>
</dbReference>
<dbReference type="AlphaFoldDB" id="A0A511R8C4"/>
<protein>
    <recommendedName>
        <fullName evidence="4">Monoacylglycerol lipase</fullName>
        <ecNumber evidence="3">3.1.1.23</ecNumber>
    </recommendedName>
</protein>
<evidence type="ECO:0000256" key="4">
    <source>
        <dbReference type="ARBA" id="ARBA00071261"/>
    </source>
</evidence>
<proteinExistence type="inferred from homology"/>
<evidence type="ECO:0000256" key="2">
    <source>
        <dbReference type="ARBA" id="ARBA00008645"/>
    </source>
</evidence>
<dbReference type="PANTHER" id="PTHR11614">
    <property type="entry name" value="PHOSPHOLIPASE-RELATED"/>
    <property type="match status" value="1"/>
</dbReference>
<dbReference type="GO" id="GO:0047372">
    <property type="term" value="F:monoacylglycerol lipase activity"/>
    <property type="evidence" value="ECO:0007669"/>
    <property type="project" value="UniProtKB-EC"/>
</dbReference>
<dbReference type="InterPro" id="IPR022742">
    <property type="entry name" value="Hydrolase_4"/>
</dbReference>
<dbReference type="EMBL" id="BJXL01000192">
    <property type="protein sequence ID" value="GEM85206.1"/>
    <property type="molecule type" value="Genomic_DNA"/>
</dbReference>
<evidence type="ECO:0000313" key="6">
    <source>
        <dbReference type="EMBL" id="GEM85206.1"/>
    </source>
</evidence>
<reference evidence="6 7" key="1">
    <citation type="submission" date="2019-07" db="EMBL/GenBank/DDBJ databases">
        <title>Whole genome shotgun sequence of Meiothermus hypogaeus NBRC 106114.</title>
        <authorList>
            <person name="Hosoyama A."/>
            <person name="Uohara A."/>
            <person name="Ohji S."/>
            <person name="Ichikawa N."/>
        </authorList>
    </citation>
    <scope>NUCLEOTIDE SEQUENCE [LARGE SCALE GENOMIC DNA]</scope>
    <source>
        <strain evidence="6 7">NBRC 106114</strain>
    </source>
</reference>
<dbReference type="PRINTS" id="PR00111">
    <property type="entry name" value="ABHYDROLASE"/>
</dbReference>
<dbReference type="InterPro" id="IPR051044">
    <property type="entry name" value="MAG_DAG_Lipase"/>
</dbReference>
<evidence type="ECO:0000256" key="3">
    <source>
        <dbReference type="ARBA" id="ARBA00013254"/>
    </source>
</evidence>
<dbReference type="Gene3D" id="3.40.50.1820">
    <property type="entry name" value="alpha/beta hydrolase"/>
    <property type="match status" value="1"/>
</dbReference>
<comment type="similarity">
    <text evidence="2">Belongs to the AB hydrolase superfamily.</text>
</comment>
<dbReference type="Proteomes" id="UP000321197">
    <property type="component" value="Unassembled WGS sequence"/>
</dbReference>
<dbReference type="Pfam" id="PF12146">
    <property type="entry name" value="Hydrolase_4"/>
    <property type="match status" value="1"/>
</dbReference>
<evidence type="ECO:0000313" key="7">
    <source>
        <dbReference type="Proteomes" id="UP000321197"/>
    </source>
</evidence>
<feature type="domain" description="Serine aminopeptidase S33" evidence="5">
    <location>
        <begin position="25"/>
        <end position="259"/>
    </location>
</feature>
<dbReference type="OrthoDB" id="9806902at2"/>
<comment type="caution">
    <text evidence="6">The sequence shown here is derived from an EMBL/GenBank/DDBJ whole genome shotgun (WGS) entry which is preliminary data.</text>
</comment>
<dbReference type="EC" id="3.1.1.23" evidence="3"/>